<name>A0A066XEU6_COLSU</name>
<dbReference type="InterPro" id="IPR052337">
    <property type="entry name" value="SAT4-like"/>
</dbReference>
<proteinExistence type="inferred from homology"/>
<dbReference type="GO" id="GO:0016020">
    <property type="term" value="C:membrane"/>
    <property type="evidence" value="ECO:0007669"/>
    <property type="project" value="UniProtKB-SubCell"/>
</dbReference>
<feature type="transmembrane region" description="Helical" evidence="6">
    <location>
        <begin position="188"/>
        <end position="210"/>
    </location>
</feature>
<accession>A0A066XEU6</accession>
<evidence type="ECO:0000313" key="8">
    <source>
        <dbReference type="EMBL" id="KDN64266.1"/>
    </source>
</evidence>
<comment type="subcellular location">
    <subcellularLocation>
        <location evidence="1">Membrane</location>
        <topology evidence="1">Multi-pass membrane protein</topology>
    </subcellularLocation>
</comment>
<evidence type="ECO:0000256" key="6">
    <source>
        <dbReference type="SAM" id="Phobius"/>
    </source>
</evidence>
<dbReference type="OMA" id="FACITTM"/>
<dbReference type="Pfam" id="PF20684">
    <property type="entry name" value="Fung_rhodopsin"/>
    <property type="match status" value="1"/>
</dbReference>
<feature type="transmembrane region" description="Helical" evidence="6">
    <location>
        <begin position="222"/>
        <end position="243"/>
    </location>
</feature>
<comment type="similarity">
    <text evidence="5">Belongs to the SAT4 family.</text>
</comment>
<evidence type="ECO:0000256" key="5">
    <source>
        <dbReference type="ARBA" id="ARBA00038359"/>
    </source>
</evidence>
<feature type="domain" description="Rhodopsin" evidence="7">
    <location>
        <begin position="49"/>
        <end position="288"/>
    </location>
</feature>
<feature type="transmembrane region" description="Helical" evidence="6">
    <location>
        <begin position="32"/>
        <end position="53"/>
    </location>
</feature>
<dbReference type="Proteomes" id="UP000027238">
    <property type="component" value="Unassembled WGS sequence"/>
</dbReference>
<feature type="transmembrane region" description="Helical" evidence="6">
    <location>
        <begin position="111"/>
        <end position="136"/>
    </location>
</feature>
<organism evidence="8 9">
    <name type="scientific">Colletotrichum sublineola</name>
    <name type="common">Sorghum anthracnose fungus</name>
    <dbReference type="NCBI Taxonomy" id="1173701"/>
    <lineage>
        <taxon>Eukaryota</taxon>
        <taxon>Fungi</taxon>
        <taxon>Dikarya</taxon>
        <taxon>Ascomycota</taxon>
        <taxon>Pezizomycotina</taxon>
        <taxon>Sordariomycetes</taxon>
        <taxon>Hypocreomycetidae</taxon>
        <taxon>Glomerellales</taxon>
        <taxon>Glomerellaceae</taxon>
        <taxon>Colletotrichum</taxon>
        <taxon>Colletotrichum graminicola species complex</taxon>
    </lineage>
</organism>
<sequence length="383" mass="42778">MWKASVDGPEGSAKLQTNLCAGYPEESRSTEIMTVATALPLITFPIVGLRCFARWKTTGRLWWDDWMVVTAAILLAGLAGIEIASAVLGLGTHYWNVDLASNDRKLMQLLYVAHMLYILTQIFAKISILLFLSLIFSARWFQLTVRCFIPFLLLHGLVFVLATAFQCNPIASAWDKNNPNRTCLDINIVWYCGAGVSLAEEVVILFLPIPELAKLQIDIRKKVALSFMFSLGSFACITTMIRLKYLVAFSTTFDTTWDNVDVATWSIVKDFCAIVCACFLPLRPLLQRSPDLFSSSEKSMKDTSLGQSRRSILHIGKDKLHEPPETPLTDDLPLTPIDIADQMAAKADGKRQVLFTRKEALVVRSESERQDVGSGMKWQKGST</sequence>
<evidence type="ECO:0000256" key="4">
    <source>
        <dbReference type="ARBA" id="ARBA00023136"/>
    </source>
</evidence>
<evidence type="ECO:0000256" key="3">
    <source>
        <dbReference type="ARBA" id="ARBA00022989"/>
    </source>
</evidence>
<evidence type="ECO:0000313" key="9">
    <source>
        <dbReference type="Proteomes" id="UP000027238"/>
    </source>
</evidence>
<keyword evidence="9" id="KW-1185">Reference proteome</keyword>
<comment type="caution">
    <text evidence="8">The sequence shown here is derived from an EMBL/GenBank/DDBJ whole genome shotgun (WGS) entry which is preliminary data.</text>
</comment>
<keyword evidence="3 6" id="KW-1133">Transmembrane helix</keyword>
<keyword evidence="4 6" id="KW-0472">Membrane</keyword>
<dbReference type="InterPro" id="IPR049326">
    <property type="entry name" value="Rhodopsin_dom_fungi"/>
</dbReference>
<evidence type="ECO:0000259" key="7">
    <source>
        <dbReference type="Pfam" id="PF20684"/>
    </source>
</evidence>
<evidence type="ECO:0000256" key="1">
    <source>
        <dbReference type="ARBA" id="ARBA00004141"/>
    </source>
</evidence>
<dbReference type="STRING" id="1173701.A0A066XEU6"/>
<dbReference type="OrthoDB" id="5329176at2759"/>
<dbReference type="eggNOG" id="ENOG502SN7T">
    <property type="taxonomic scope" value="Eukaryota"/>
</dbReference>
<dbReference type="EMBL" id="JMSE01001147">
    <property type="protein sequence ID" value="KDN64266.1"/>
    <property type="molecule type" value="Genomic_DNA"/>
</dbReference>
<dbReference type="PANTHER" id="PTHR33048">
    <property type="entry name" value="PTH11-LIKE INTEGRAL MEMBRANE PROTEIN (AFU_ORTHOLOGUE AFUA_5G11245)"/>
    <property type="match status" value="1"/>
</dbReference>
<reference evidence="9" key="1">
    <citation type="journal article" date="2014" name="Genome Announc.">
        <title>Draft genome sequence of Colletotrichum sublineola, a destructive pathogen of cultivated sorghum.</title>
        <authorList>
            <person name="Baroncelli R."/>
            <person name="Sanz-Martin J.M."/>
            <person name="Rech G.E."/>
            <person name="Sukno S.A."/>
            <person name="Thon M.R."/>
        </authorList>
    </citation>
    <scope>NUCLEOTIDE SEQUENCE [LARGE SCALE GENOMIC DNA]</scope>
    <source>
        <strain evidence="9">TX430BB</strain>
    </source>
</reference>
<keyword evidence="2 6" id="KW-0812">Transmembrane</keyword>
<dbReference type="HOGENOM" id="CLU_028200_6_2_1"/>
<dbReference type="AlphaFoldDB" id="A0A066XEU6"/>
<gene>
    <name evidence="8" type="ORF">CSUB01_01359</name>
</gene>
<feature type="transmembrane region" description="Helical" evidence="6">
    <location>
        <begin position="148"/>
        <end position="168"/>
    </location>
</feature>
<dbReference type="PANTHER" id="PTHR33048:SF47">
    <property type="entry name" value="INTEGRAL MEMBRANE PROTEIN-RELATED"/>
    <property type="match status" value="1"/>
</dbReference>
<evidence type="ECO:0000256" key="2">
    <source>
        <dbReference type="ARBA" id="ARBA00022692"/>
    </source>
</evidence>
<feature type="transmembrane region" description="Helical" evidence="6">
    <location>
        <begin position="65"/>
        <end position="91"/>
    </location>
</feature>
<protein>
    <submittedName>
        <fullName evidence="8">Putative integral membrane protein</fullName>
    </submittedName>
</protein>